<dbReference type="PANTHER" id="PTHR47331">
    <property type="entry name" value="PHD-TYPE DOMAIN-CONTAINING PROTEIN"/>
    <property type="match status" value="1"/>
</dbReference>
<dbReference type="AlphaFoldDB" id="A0AA47N2X2"/>
<evidence type="ECO:0000313" key="2">
    <source>
        <dbReference type="Proteomes" id="UP001174136"/>
    </source>
</evidence>
<accession>A0AA47N2X2</accession>
<protein>
    <recommendedName>
        <fullName evidence="3">Reverse transcriptase domain-containing protein</fullName>
    </recommendedName>
</protein>
<dbReference type="PANTHER" id="PTHR47331:SF1">
    <property type="entry name" value="GAG-LIKE PROTEIN"/>
    <property type="match status" value="1"/>
</dbReference>
<proteinExistence type="predicted"/>
<name>A0AA47N2X2_MERPO</name>
<evidence type="ECO:0000313" key="1">
    <source>
        <dbReference type="EMBL" id="KAK0151244.1"/>
    </source>
</evidence>
<dbReference type="EMBL" id="JAOPHQ010001348">
    <property type="protein sequence ID" value="KAK0151244.1"/>
    <property type="molecule type" value="Genomic_DNA"/>
</dbReference>
<reference evidence="1" key="1">
    <citation type="journal article" date="2023" name="Front. Mar. Sci.">
        <title>A new Merluccius polli reference genome to investigate the effects of global change in West African waters.</title>
        <authorList>
            <person name="Mateo J.L."/>
            <person name="Blanco-Fernandez C."/>
            <person name="Garcia-Vazquez E."/>
            <person name="Machado-Schiaffino G."/>
        </authorList>
    </citation>
    <scope>NUCLEOTIDE SEQUENCE</scope>
    <source>
        <strain evidence="1">C29</strain>
        <tissue evidence="1">Fin</tissue>
    </source>
</reference>
<evidence type="ECO:0008006" key="3">
    <source>
        <dbReference type="Google" id="ProtNLM"/>
    </source>
</evidence>
<comment type="caution">
    <text evidence="1">The sequence shown here is derived from an EMBL/GenBank/DDBJ whole genome shotgun (WGS) entry which is preliminary data.</text>
</comment>
<organism evidence="1 2">
    <name type="scientific">Merluccius polli</name>
    <name type="common">Benguela hake</name>
    <name type="synonym">Merluccius cadenati</name>
    <dbReference type="NCBI Taxonomy" id="89951"/>
    <lineage>
        <taxon>Eukaryota</taxon>
        <taxon>Metazoa</taxon>
        <taxon>Chordata</taxon>
        <taxon>Craniata</taxon>
        <taxon>Vertebrata</taxon>
        <taxon>Euteleostomi</taxon>
        <taxon>Actinopterygii</taxon>
        <taxon>Neopterygii</taxon>
        <taxon>Teleostei</taxon>
        <taxon>Neoteleostei</taxon>
        <taxon>Acanthomorphata</taxon>
        <taxon>Zeiogadaria</taxon>
        <taxon>Gadariae</taxon>
        <taxon>Gadiformes</taxon>
        <taxon>Gadoidei</taxon>
        <taxon>Merlucciidae</taxon>
        <taxon>Merluccius</taxon>
    </lineage>
</organism>
<sequence length="228" mass="26068">MVHSASRVYHPKKKTLRLVFDYKASFKGTSLNNQLLKRPDLTNSLFGVLTRFTRQEPVALMTDIKAMFHQVKVSQKHVDFLHFIWWPNGDVTQNLIDYRMKVHLFGTTSSPSCANYALRRVAEDNKTHFKSEVMNTIQQNFYVADCLQSLVAEALQLVKNLTAPCSKGGFQLSKRMSISHAVLASIPGEHRLKATKELNLDNDHLAVERAHGLRLWVERRLRKAAVPE</sequence>
<gene>
    <name evidence="1" type="ORF">N1851_007617</name>
</gene>
<dbReference type="InterPro" id="IPR043502">
    <property type="entry name" value="DNA/RNA_pol_sf"/>
</dbReference>
<keyword evidence="2" id="KW-1185">Reference proteome</keyword>
<dbReference type="SUPFAM" id="SSF56672">
    <property type="entry name" value="DNA/RNA polymerases"/>
    <property type="match status" value="1"/>
</dbReference>
<dbReference type="Proteomes" id="UP001174136">
    <property type="component" value="Unassembled WGS sequence"/>
</dbReference>